<accession>A0A173ZWW3</accession>
<dbReference type="EMBL" id="CYZA01000006">
    <property type="protein sequence ID" value="CUN79658.1"/>
    <property type="molecule type" value="Genomic_DNA"/>
</dbReference>
<name>A0A173ZWW3_9FIRM</name>
<protein>
    <submittedName>
        <fullName evidence="1">Uncharacterized protein</fullName>
    </submittedName>
</protein>
<dbReference type="Proteomes" id="UP000095447">
    <property type="component" value="Unassembled WGS sequence"/>
</dbReference>
<reference evidence="1 2" key="1">
    <citation type="submission" date="2015-09" db="EMBL/GenBank/DDBJ databases">
        <authorList>
            <consortium name="Pathogen Informatics"/>
        </authorList>
    </citation>
    <scope>NUCLEOTIDE SEQUENCE [LARGE SCALE GENOMIC DNA]</scope>
    <source>
        <strain evidence="1 2">2789STDY5608838</strain>
    </source>
</reference>
<gene>
    <name evidence="1" type="ORF">ERS852395_01340</name>
</gene>
<proteinExistence type="predicted"/>
<evidence type="ECO:0000313" key="1">
    <source>
        <dbReference type="EMBL" id="CUN79658.1"/>
    </source>
</evidence>
<dbReference type="AlphaFoldDB" id="A0A173ZWW3"/>
<evidence type="ECO:0000313" key="2">
    <source>
        <dbReference type="Proteomes" id="UP000095447"/>
    </source>
</evidence>
<dbReference type="RefSeq" id="WP_055053101.1">
    <property type="nucleotide sequence ID" value="NZ_CYZA01000006.1"/>
</dbReference>
<sequence>MKFERTHVYNFEEALYGMRLPLMSHSKSDSVSCVLAECGECPFDDGPYDQCGMTDYIIGPNDMDLCQRLISAGPEHRKFLRQISVAVTITAPLYWWKEYDTYKVGTVANSSSTMHKLASTPITLECFETDDFNSEIEDPAAIIDQCEYYRQKYLETKDKRYWKALVRWLPNGWLQTRTLSLNYENLRSMYFQRKSHKLTEWHQFCDWILTLPYAKELITYTKENAA</sequence>
<organism evidence="1 2">
    <name type="scientific">Blautia obeum</name>
    <dbReference type="NCBI Taxonomy" id="40520"/>
    <lineage>
        <taxon>Bacteria</taxon>
        <taxon>Bacillati</taxon>
        <taxon>Bacillota</taxon>
        <taxon>Clostridia</taxon>
        <taxon>Lachnospirales</taxon>
        <taxon>Lachnospiraceae</taxon>
        <taxon>Blautia</taxon>
    </lineage>
</organism>